<gene>
    <name evidence="2" type="ORF">BJ508DRAFT_316068</name>
</gene>
<reference evidence="2 3" key="1">
    <citation type="journal article" date="2018" name="Nat. Ecol. Evol.">
        <title>Pezizomycetes genomes reveal the molecular basis of ectomycorrhizal truffle lifestyle.</title>
        <authorList>
            <person name="Murat C."/>
            <person name="Payen T."/>
            <person name="Noel B."/>
            <person name="Kuo A."/>
            <person name="Morin E."/>
            <person name="Chen J."/>
            <person name="Kohler A."/>
            <person name="Krizsan K."/>
            <person name="Balestrini R."/>
            <person name="Da Silva C."/>
            <person name="Montanini B."/>
            <person name="Hainaut M."/>
            <person name="Levati E."/>
            <person name="Barry K.W."/>
            <person name="Belfiori B."/>
            <person name="Cichocki N."/>
            <person name="Clum A."/>
            <person name="Dockter R.B."/>
            <person name="Fauchery L."/>
            <person name="Guy J."/>
            <person name="Iotti M."/>
            <person name="Le Tacon F."/>
            <person name="Lindquist E.A."/>
            <person name="Lipzen A."/>
            <person name="Malagnac F."/>
            <person name="Mello A."/>
            <person name="Molinier V."/>
            <person name="Miyauchi S."/>
            <person name="Poulain J."/>
            <person name="Riccioni C."/>
            <person name="Rubini A."/>
            <person name="Sitrit Y."/>
            <person name="Splivallo R."/>
            <person name="Traeger S."/>
            <person name="Wang M."/>
            <person name="Zifcakova L."/>
            <person name="Wipf D."/>
            <person name="Zambonelli A."/>
            <person name="Paolocci F."/>
            <person name="Nowrousian M."/>
            <person name="Ottonello S."/>
            <person name="Baldrian P."/>
            <person name="Spatafora J.W."/>
            <person name="Henrissat B."/>
            <person name="Nagy L.G."/>
            <person name="Aury J.M."/>
            <person name="Wincker P."/>
            <person name="Grigoriev I.V."/>
            <person name="Bonfante P."/>
            <person name="Martin F.M."/>
        </authorList>
    </citation>
    <scope>NUCLEOTIDE SEQUENCE [LARGE SCALE GENOMIC DNA]</scope>
    <source>
        <strain evidence="2 3">RN42</strain>
    </source>
</reference>
<dbReference type="AlphaFoldDB" id="A0A3N4H7Y3"/>
<proteinExistence type="predicted"/>
<keyword evidence="1" id="KW-0175">Coiled coil</keyword>
<organism evidence="2 3">
    <name type="scientific">Ascobolus immersus RN42</name>
    <dbReference type="NCBI Taxonomy" id="1160509"/>
    <lineage>
        <taxon>Eukaryota</taxon>
        <taxon>Fungi</taxon>
        <taxon>Dikarya</taxon>
        <taxon>Ascomycota</taxon>
        <taxon>Pezizomycotina</taxon>
        <taxon>Pezizomycetes</taxon>
        <taxon>Pezizales</taxon>
        <taxon>Ascobolaceae</taxon>
        <taxon>Ascobolus</taxon>
    </lineage>
</organism>
<dbReference type="Proteomes" id="UP000275078">
    <property type="component" value="Unassembled WGS sequence"/>
</dbReference>
<feature type="coiled-coil region" evidence="1">
    <location>
        <begin position="354"/>
        <end position="388"/>
    </location>
</feature>
<protein>
    <submittedName>
        <fullName evidence="2">Uncharacterized protein</fullName>
    </submittedName>
</protein>
<evidence type="ECO:0000313" key="3">
    <source>
        <dbReference type="Proteomes" id="UP000275078"/>
    </source>
</evidence>
<dbReference type="EMBL" id="ML120006">
    <property type="protein sequence ID" value="RPA70939.1"/>
    <property type="molecule type" value="Genomic_DNA"/>
</dbReference>
<evidence type="ECO:0000313" key="2">
    <source>
        <dbReference type="EMBL" id="RPA70939.1"/>
    </source>
</evidence>
<accession>A0A3N4H7Y3</accession>
<evidence type="ECO:0000256" key="1">
    <source>
        <dbReference type="SAM" id="Coils"/>
    </source>
</evidence>
<name>A0A3N4H7Y3_ASCIM</name>
<sequence>MVCCMLQGEKAEDKACRKGKVTGKAWMGAKFVGDRPEATAPPHRLFLRPLIRLNTLLYPETRPCSRSFVCSIRIVRYQSSKSVMLSKAAVRAQKKEAKKEAKKENEKAKTECKPKTRRIFYLVEDDSEESPKPLNCSGTDSYARFDDHCPYGPHHCRREGKAHHRFNPDIQYQTDNIVARALHAHDPMEEIYNLFDGVFDLYVAYDDVIDNLTCDLFEPKGNDIPEPISSPVSRSEIDIRYGEIWTKCADIKHERISERSKKFSAFERIERKIILPIDAQEGELAQGVEEAELAQSVEESIDYELPMEFAQKIGVPMGVASIGTKALAISVIEAHAYSTLLPYGFGQARLQALVDVYRLERGEARDAAEAAEQERKIAAQEKRRATEILAAAALRGSSESIMKTLGTNKPCNINPEKQITPKQRRIFIEVFGERLGVRAGKPTEADRNSKIGLSYAIFARAYDKWSSRIHGAVDVTNVEHVRCVFEALEVEEDKYVSAALHNLVNHGYEFKLREKFWASGSSHRHPGGPRAIDLSIKESDIWVEWKRKDIPLPETPDEHKPGEELFWWRDDLF</sequence>
<keyword evidence="3" id="KW-1185">Reference proteome</keyword>